<dbReference type="AlphaFoldDB" id="A0A0V1G2J4"/>
<reference evidence="1 2" key="1">
    <citation type="submission" date="2015-01" db="EMBL/GenBank/DDBJ databases">
        <title>Evolution of Trichinella species and genotypes.</title>
        <authorList>
            <person name="Korhonen P.K."/>
            <person name="Edoardo P."/>
            <person name="Giuseppe L.R."/>
            <person name="Gasser R.B."/>
        </authorList>
    </citation>
    <scope>NUCLEOTIDE SEQUENCE [LARGE SCALE GENOMIC DNA]</scope>
    <source>
        <strain evidence="1">ISS470</strain>
    </source>
</reference>
<evidence type="ECO:0000313" key="1">
    <source>
        <dbReference type="EMBL" id="KRY92431.1"/>
    </source>
</evidence>
<protein>
    <submittedName>
        <fullName evidence="1">Uncharacterized protein</fullName>
    </submittedName>
</protein>
<proteinExistence type="predicted"/>
<dbReference type="EMBL" id="JYDT01000007">
    <property type="protein sequence ID" value="KRY92431.1"/>
    <property type="molecule type" value="Genomic_DNA"/>
</dbReference>
<organism evidence="1 2">
    <name type="scientific">Trichinella pseudospiralis</name>
    <name type="common">Parasitic roundworm</name>
    <dbReference type="NCBI Taxonomy" id="6337"/>
    <lineage>
        <taxon>Eukaryota</taxon>
        <taxon>Metazoa</taxon>
        <taxon>Ecdysozoa</taxon>
        <taxon>Nematoda</taxon>
        <taxon>Enoplea</taxon>
        <taxon>Dorylaimia</taxon>
        <taxon>Trichinellida</taxon>
        <taxon>Trichinellidae</taxon>
        <taxon>Trichinella</taxon>
    </lineage>
</organism>
<sequence>MININKTSVSAYYNQKLRKKTDARWNTSVKTTRMKKVIRENEKRARKGAEVLPERSAKELFLHCNCASVSYVNSVNKLLRFAHRIPD</sequence>
<name>A0A0V1G2J4_TRIPS</name>
<evidence type="ECO:0000313" key="2">
    <source>
        <dbReference type="Proteomes" id="UP000054995"/>
    </source>
</evidence>
<dbReference type="Proteomes" id="UP000054995">
    <property type="component" value="Unassembled WGS sequence"/>
</dbReference>
<comment type="caution">
    <text evidence="1">The sequence shown here is derived from an EMBL/GenBank/DDBJ whole genome shotgun (WGS) entry which is preliminary data.</text>
</comment>
<keyword evidence="2" id="KW-1185">Reference proteome</keyword>
<gene>
    <name evidence="1" type="ORF">T4D_10434</name>
</gene>
<accession>A0A0V1G2J4</accession>